<dbReference type="EMBL" id="CP036532">
    <property type="protein sequence ID" value="QBK32372.1"/>
    <property type="molecule type" value="Genomic_DNA"/>
</dbReference>
<keyword evidence="1" id="KW-0813">Transport</keyword>
<organism evidence="8 9">
    <name type="scientific">Roseitalea porphyridii</name>
    <dbReference type="NCBI Taxonomy" id="1852022"/>
    <lineage>
        <taxon>Bacteria</taxon>
        <taxon>Pseudomonadati</taxon>
        <taxon>Pseudomonadota</taxon>
        <taxon>Alphaproteobacteria</taxon>
        <taxon>Hyphomicrobiales</taxon>
        <taxon>Ahrensiaceae</taxon>
        <taxon>Roseitalea</taxon>
    </lineage>
</organism>
<dbReference type="GO" id="GO:0022857">
    <property type="term" value="F:transmembrane transporter activity"/>
    <property type="evidence" value="ECO:0007669"/>
    <property type="project" value="UniProtKB-ARBA"/>
</dbReference>
<dbReference type="PROSITE" id="PS00211">
    <property type="entry name" value="ABC_TRANSPORTER_1"/>
    <property type="match status" value="1"/>
</dbReference>
<evidence type="ECO:0000256" key="5">
    <source>
        <dbReference type="ARBA" id="ARBA00022967"/>
    </source>
</evidence>
<keyword evidence="9" id="KW-1185">Reference proteome</keyword>
<dbReference type="KEGG" id="rpod:E0E05_11470"/>
<keyword evidence="5" id="KW-1278">Translocase</keyword>
<dbReference type="InterPro" id="IPR003439">
    <property type="entry name" value="ABC_transporter-like_ATP-bd"/>
</dbReference>
<dbReference type="InterPro" id="IPR027417">
    <property type="entry name" value="P-loop_NTPase"/>
</dbReference>
<keyword evidence="2" id="KW-1003">Cell membrane</keyword>
<dbReference type="InterPro" id="IPR017871">
    <property type="entry name" value="ABC_transporter-like_CS"/>
</dbReference>
<dbReference type="GO" id="GO:0098796">
    <property type="term" value="C:membrane protein complex"/>
    <property type="evidence" value="ECO:0007669"/>
    <property type="project" value="UniProtKB-ARBA"/>
</dbReference>
<keyword evidence="2" id="KW-0997">Cell inner membrane</keyword>
<dbReference type="GO" id="GO:0005524">
    <property type="term" value="F:ATP binding"/>
    <property type="evidence" value="ECO:0007669"/>
    <property type="project" value="UniProtKB-KW"/>
</dbReference>
<keyword evidence="3" id="KW-0547">Nucleotide-binding</keyword>
<keyword evidence="4 8" id="KW-0067">ATP-binding</keyword>
<dbReference type="AlphaFoldDB" id="A0A4P6V4J8"/>
<gene>
    <name evidence="8" type="ORF">E0E05_11470</name>
</gene>
<evidence type="ECO:0000256" key="4">
    <source>
        <dbReference type="ARBA" id="ARBA00022840"/>
    </source>
</evidence>
<dbReference type="OrthoDB" id="9786950at2"/>
<reference evidence="8 9" key="1">
    <citation type="journal article" date="2017" name="Int. J. Syst. Evol. Microbiol.">
        <title>Roseitalea porphyridii gen. nov., sp. nov., isolated from a red alga, and reclassification of Hoeflea suaedae Chung et al. 2013 as Pseudohoeflea suaedae gen. nov., comb. nov.</title>
        <authorList>
            <person name="Hyeon J.W."/>
            <person name="Jeong S.E."/>
            <person name="Baek K."/>
            <person name="Jeon C.O."/>
        </authorList>
    </citation>
    <scope>NUCLEOTIDE SEQUENCE [LARGE SCALE GENOMIC DNA]</scope>
    <source>
        <strain evidence="8 9">MA7-20</strain>
    </source>
</reference>
<keyword evidence="2" id="KW-0472">Membrane</keyword>
<dbReference type="FunFam" id="3.40.50.300:FF:000032">
    <property type="entry name" value="Export ABC transporter ATP-binding protein"/>
    <property type="match status" value="1"/>
</dbReference>
<dbReference type="Pfam" id="PF00005">
    <property type="entry name" value="ABC_tran"/>
    <property type="match status" value="1"/>
</dbReference>
<evidence type="ECO:0000313" key="9">
    <source>
        <dbReference type="Proteomes" id="UP000293719"/>
    </source>
</evidence>
<evidence type="ECO:0000256" key="2">
    <source>
        <dbReference type="ARBA" id="ARBA00022519"/>
    </source>
</evidence>
<evidence type="ECO:0000313" key="8">
    <source>
        <dbReference type="EMBL" id="QBK32372.1"/>
    </source>
</evidence>
<dbReference type="PANTHER" id="PTHR42798:SF2">
    <property type="entry name" value="ABC TRANSPORTER ATP-BINDING PROTEIN MG467-RELATED"/>
    <property type="match status" value="1"/>
</dbReference>
<protein>
    <submittedName>
        <fullName evidence="8">ABC transporter ATP-binding protein</fullName>
    </submittedName>
</protein>
<feature type="domain" description="ABC transporter" evidence="7">
    <location>
        <begin position="2"/>
        <end position="223"/>
    </location>
</feature>
<evidence type="ECO:0000256" key="3">
    <source>
        <dbReference type="ARBA" id="ARBA00022741"/>
    </source>
</evidence>
<dbReference type="CDD" id="cd03255">
    <property type="entry name" value="ABC_MJ0796_LolCDE_FtsE"/>
    <property type="match status" value="1"/>
</dbReference>
<sequence length="225" mass="24461">MTKVYTSGEVEVRALAGIDMTLHEGEMAVLLGPSGSGKSTLLNIIGGLDRASSGTVLFEGQDLTAYTDRQLTRYRRNHIGFVFQFYNLIPSLTAWENVSLVTEVARDPMKPEEALAMVDLGDRMSHFPAQLSGGEQQRVAIARAIAKRPDVLLCDEPTGALDSKTGVIVLEALARINAEFGTTTAIITHNAGIRKIAHRVFHFLDGEIAAMEVNAERIAPAEVVW</sequence>
<dbReference type="GO" id="GO:0016887">
    <property type="term" value="F:ATP hydrolysis activity"/>
    <property type="evidence" value="ECO:0007669"/>
    <property type="project" value="InterPro"/>
</dbReference>
<accession>A0A4P6V4J8</accession>
<dbReference type="SMART" id="SM00382">
    <property type="entry name" value="AAA"/>
    <property type="match status" value="1"/>
</dbReference>
<evidence type="ECO:0000256" key="6">
    <source>
        <dbReference type="ARBA" id="ARBA00038388"/>
    </source>
</evidence>
<dbReference type="Proteomes" id="UP000293719">
    <property type="component" value="Chromosome"/>
</dbReference>
<evidence type="ECO:0000259" key="7">
    <source>
        <dbReference type="PROSITE" id="PS50893"/>
    </source>
</evidence>
<dbReference type="PROSITE" id="PS50893">
    <property type="entry name" value="ABC_TRANSPORTER_2"/>
    <property type="match status" value="1"/>
</dbReference>
<dbReference type="SUPFAM" id="SSF52540">
    <property type="entry name" value="P-loop containing nucleoside triphosphate hydrolases"/>
    <property type="match status" value="1"/>
</dbReference>
<dbReference type="InterPro" id="IPR017911">
    <property type="entry name" value="MacB-like_ATP-bd"/>
</dbReference>
<dbReference type="Gene3D" id="3.40.50.300">
    <property type="entry name" value="P-loop containing nucleotide triphosphate hydrolases"/>
    <property type="match status" value="1"/>
</dbReference>
<proteinExistence type="inferred from homology"/>
<dbReference type="InterPro" id="IPR003593">
    <property type="entry name" value="AAA+_ATPase"/>
</dbReference>
<comment type="similarity">
    <text evidence="6">Belongs to the ABC transporter superfamily. Macrolide exporter (TC 3.A.1.122) family.</text>
</comment>
<name>A0A4P6V4J8_9HYPH</name>
<evidence type="ECO:0000256" key="1">
    <source>
        <dbReference type="ARBA" id="ARBA00022448"/>
    </source>
</evidence>
<dbReference type="PANTHER" id="PTHR42798">
    <property type="entry name" value="LIPOPROTEIN-RELEASING SYSTEM ATP-BINDING PROTEIN LOLD"/>
    <property type="match status" value="1"/>
</dbReference>